<gene>
    <name evidence="1" type="ORF">NYZ99_17380</name>
</gene>
<dbReference type="EMBL" id="CP104205">
    <property type="protein sequence ID" value="UWX54620.1"/>
    <property type="molecule type" value="Genomic_DNA"/>
</dbReference>
<accession>A0ABY5Y8Z6</accession>
<proteinExistence type="predicted"/>
<dbReference type="Proteomes" id="UP001059209">
    <property type="component" value="Chromosome"/>
</dbReference>
<keyword evidence="2" id="KW-1185">Reference proteome</keyword>
<evidence type="ECO:0000313" key="1">
    <source>
        <dbReference type="EMBL" id="UWX54620.1"/>
    </source>
</evidence>
<sequence length="92" mass="11002">MIFSNNGYSPKDIREIKWAWHHEKNKLFVDVEQVQDYFTFSFPLEIRMGDDIEKTFTLDVEGKKTIFEIPMKEAPKSLTIDPDTWLLFEEKN</sequence>
<reference evidence="1" key="1">
    <citation type="submission" date="2022-09" db="EMBL/GenBank/DDBJ databases">
        <title>Maribacter litopenaei sp. nov., isolated from the intestinal tract of the Pacific White Shrimp, Litopenaeus vannamei.</title>
        <authorList>
            <person name="Kim S.Y."/>
            <person name="Hwang C.Y."/>
        </authorList>
    </citation>
    <scope>NUCLEOTIDE SEQUENCE</scope>
    <source>
        <strain evidence="1">HL-LV01</strain>
    </source>
</reference>
<name>A0ABY5Y8Z6_9FLAO</name>
<protein>
    <submittedName>
        <fullName evidence="1">Uncharacterized protein</fullName>
    </submittedName>
</protein>
<dbReference type="RefSeq" id="WP_260572478.1">
    <property type="nucleotide sequence ID" value="NZ_CP104205.1"/>
</dbReference>
<evidence type="ECO:0000313" key="2">
    <source>
        <dbReference type="Proteomes" id="UP001059209"/>
    </source>
</evidence>
<organism evidence="1 2">
    <name type="scientific">Maribacter litopenaei</name>
    <dbReference type="NCBI Taxonomy" id="2976127"/>
    <lineage>
        <taxon>Bacteria</taxon>
        <taxon>Pseudomonadati</taxon>
        <taxon>Bacteroidota</taxon>
        <taxon>Flavobacteriia</taxon>
        <taxon>Flavobacteriales</taxon>
        <taxon>Flavobacteriaceae</taxon>
        <taxon>Maribacter</taxon>
    </lineage>
</organism>